<keyword evidence="4" id="KW-1185">Reference proteome</keyword>
<evidence type="ECO:0000256" key="2">
    <source>
        <dbReference type="SAM" id="Phobius"/>
    </source>
</evidence>
<dbReference type="STRING" id="1296565.SAMN05660657_05692"/>
<dbReference type="InterPro" id="IPR011990">
    <property type="entry name" value="TPR-like_helical_dom_sf"/>
</dbReference>
<proteinExistence type="predicted"/>
<dbReference type="Gene3D" id="1.25.40.10">
    <property type="entry name" value="Tetratricopeptide repeat domain"/>
    <property type="match status" value="1"/>
</dbReference>
<name>A0A1I7DEX3_9ACTN</name>
<dbReference type="AlphaFoldDB" id="A0A1I7DEX3"/>
<dbReference type="EMBL" id="FPBA01000052">
    <property type="protein sequence ID" value="SFU10146.1"/>
    <property type="molecule type" value="Genomic_DNA"/>
</dbReference>
<protein>
    <recommendedName>
        <fullName evidence="5">Tetratricopeptide repeat-containing protein</fullName>
    </recommendedName>
</protein>
<evidence type="ECO:0008006" key="5">
    <source>
        <dbReference type="Google" id="ProtNLM"/>
    </source>
</evidence>
<evidence type="ECO:0000313" key="3">
    <source>
        <dbReference type="EMBL" id="SFU10146.1"/>
    </source>
</evidence>
<evidence type="ECO:0000256" key="1">
    <source>
        <dbReference type="SAM" id="MobiDB-lite"/>
    </source>
</evidence>
<dbReference type="Proteomes" id="UP000199546">
    <property type="component" value="Unassembled WGS sequence"/>
</dbReference>
<keyword evidence="2" id="KW-0812">Transmembrane</keyword>
<accession>A0A1I7DEX3</accession>
<keyword evidence="2" id="KW-0472">Membrane</keyword>
<reference evidence="4" key="1">
    <citation type="submission" date="2016-10" db="EMBL/GenBank/DDBJ databases">
        <authorList>
            <person name="Varghese N."/>
            <person name="Submissions S."/>
        </authorList>
    </citation>
    <scope>NUCLEOTIDE SEQUENCE [LARGE SCALE GENOMIC DNA]</scope>
    <source>
        <strain evidence="4">DSM 46136</strain>
    </source>
</reference>
<feature type="region of interest" description="Disordered" evidence="1">
    <location>
        <begin position="140"/>
        <end position="163"/>
    </location>
</feature>
<feature type="region of interest" description="Disordered" evidence="1">
    <location>
        <begin position="1"/>
        <end position="33"/>
    </location>
</feature>
<feature type="compositionally biased region" description="Basic and acidic residues" evidence="1">
    <location>
        <begin position="153"/>
        <end position="163"/>
    </location>
</feature>
<organism evidence="3 4">
    <name type="scientific">Geodermatophilus amargosae</name>
    <dbReference type="NCBI Taxonomy" id="1296565"/>
    <lineage>
        <taxon>Bacteria</taxon>
        <taxon>Bacillati</taxon>
        <taxon>Actinomycetota</taxon>
        <taxon>Actinomycetes</taxon>
        <taxon>Geodermatophilales</taxon>
        <taxon>Geodermatophilaceae</taxon>
        <taxon>Geodermatophilus</taxon>
    </lineage>
</organism>
<gene>
    <name evidence="3" type="ORF">SAMN05660657_05692</name>
</gene>
<feature type="transmembrane region" description="Helical" evidence="2">
    <location>
        <begin position="48"/>
        <end position="69"/>
    </location>
</feature>
<keyword evidence="2" id="KW-1133">Transmembrane helix</keyword>
<evidence type="ECO:0000313" key="4">
    <source>
        <dbReference type="Proteomes" id="UP000199546"/>
    </source>
</evidence>
<sequence length="499" mass="54105">MSRKKRARARGAAAGGRSRPPRARKGQTPPTASGVRARWWARWRSTRLWGWLAVVGTLLTVLATSLGLFNDAISFWKDYGPRSPVVLTGEVSVAVYGLGIDTGGGNLPATVIQRINKLEAGLQQHLDKRLAPLEEEGLDVDTAGPEQSDLPDPDPRTRAQAMRERAGRVHADYVLSGTVSTATGSASVRPELYVSQGAVPGAGELTGFHQLGAVDLYGDLDNPVVAVDLRERLLRSLNSVVELAIGLAYDARGDQDNAGHHVMLAEQEWDVALNRQLLDLTAGNLAGKRGDLGEAERRYQLADTEEGSGRARFGLAEVVYQRAKCGTESVDSVALRGAEQRYREASAADHPPEAYLEERIAFGLGRVYVCLGLAGIEERWADAERELSRVTAAFEAGESDLRELASEAYACRAIVALPAPGDPAPEQRLEQAETHARRAVEFAVNSTRRGVHFGQLGFVLGELGEREEARAAYLKAAELDTARADEYRQRVTELDNPAD</sequence>